<protein>
    <submittedName>
        <fullName evidence="1">Uncharacterized protein</fullName>
    </submittedName>
</protein>
<organism evidence="1 2">
    <name type="scientific">Pleurodeles waltl</name>
    <name type="common">Iberian ribbed newt</name>
    <dbReference type="NCBI Taxonomy" id="8319"/>
    <lineage>
        <taxon>Eukaryota</taxon>
        <taxon>Metazoa</taxon>
        <taxon>Chordata</taxon>
        <taxon>Craniata</taxon>
        <taxon>Vertebrata</taxon>
        <taxon>Euteleostomi</taxon>
        <taxon>Amphibia</taxon>
        <taxon>Batrachia</taxon>
        <taxon>Caudata</taxon>
        <taxon>Salamandroidea</taxon>
        <taxon>Salamandridae</taxon>
        <taxon>Pleurodelinae</taxon>
        <taxon>Pleurodeles</taxon>
    </lineage>
</organism>
<proteinExistence type="predicted"/>
<keyword evidence="2" id="KW-1185">Reference proteome</keyword>
<name>A0AAV7WRL6_PLEWA</name>
<accession>A0AAV7WRL6</accession>
<comment type="caution">
    <text evidence="1">The sequence shown here is derived from an EMBL/GenBank/DDBJ whole genome shotgun (WGS) entry which is preliminary data.</text>
</comment>
<evidence type="ECO:0000313" key="2">
    <source>
        <dbReference type="Proteomes" id="UP001066276"/>
    </source>
</evidence>
<reference evidence="1" key="1">
    <citation type="journal article" date="2022" name="bioRxiv">
        <title>Sequencing and chromosome-scale assembly of the giantPleurodeles waltlgenome.</title>
        <authorList>
            <person name="Brown T."/>
            <person name="Elewa A."/>
            <person name="Iarovenko S."/>
            <person name="Subramanian E."/>
            <person name="Araus A.J."/>
            <person name="Petzold A."/>
            <person name="Susuki M."/>
            <person name="Suzuki K.-i.T."/>
            <person name="Hayashi T."/>
            <person name="Toyoda A."/>
            <person name="Oliveira C."/>
            <person name="Osipova E."/>
            <person name="Leigh N.D."/>
            <person name="Simon A."/>
            <person name="Yun M.H."/>
        </authorList>
    </citation>
    <scope>NUCLEOTIDE SEQUENCE</scope>
    <source>
        <strain evidence="1">20211129_DDA</strain>
        <tissue evidence="1">Liver</tissue>
    </source>
</reference>
<dbReference type="EMBL" id="JANPWB010000001">
    <property type="protein sequence ID" value="KAJ1216709.1"/>
    <property type="molecule type" value="Genomic_DNA"/>
</dbReference>
<dbReference type="AlphaFoldDB" id="A0AAV7WRL6"/>
<sequence length="77" mass="9674">MTVRVRTNDFANFVVFDRSPQRALVKRMRVFNFKDHDMRMRVFHFKDRRSYGHSRLRTEQHYRLITDTSEQRYRHLL</sequence>
<evidence type="ECO:0000313" key="1">
    <source>
        <dbReference type="EMBL" id="KAJ1216709.1"/>
    </source>
</evidence>
<dbReference type="Proteomes" id="UP001066276">
    <property type="component" value="Chromosome 1_1"/>
</dbReference>
<gene>
    <name evidence="1" type="ORF">NDU88_004310</name>
</gene>